<evidence type="ECO:0000259" key="2">
    <source>
        <dbReference type="Pfam" id="PF00296"/>
    </source>
</evidence>
<dbReference type="AlphaFoldDB" id="A0A543BLB7"/>
<dbReference type="InterPro" id="IPR050564">
    <property type="entry name" value="F420-G6PD/mer"/>
</dbReference>
<dbReference type="EMBL" id="VFOX01000001">
    <property type="protein sequence ID" value="TQL85598.1"/>
    <property type="molecule type" value="Genomic_DNA"/>
</dbReference>
<protein>
    <submittedName>
        <fullName evidence="3">Alkanesulfonate monooxygenase SsuD/methylene tetrahydromethanopterin reductase-like flavin-dependent oxidoreductase (Luciferase family)</fullName>
    </submittedName>
</protein>
<dbReference type="Pfam" id="PF00296">
    <property type="entry name" value="Bac_luciferase"/>
    <property type="match status" value="1"/>
</dbReference>
<gene>
    <name evidence="3" type="ORF">FB560_1223</name>
</gene>
<proteinExistence type="predicted"/>
<dbReference type="Proteomes" id="UP000317209">
    <property type="component" value="Unassembled WGS sequence"/>
</dbReference>
<evidence type="ECO:0000313" key="3">
    <source>
        <dbReference type="EMBL" id="TQL85598.1"/>
    </source>
</evidence>
<dbReference type="PANTHER" id="PTHR43244">
    <property type="match status" value="1"/>
</dbReference>
<reference evidence="3 4" key="1">
    <citation type="submission" date="2019-06" db="EMBL/GenBank/DDBJ databases">
        <title>Sequencing the genomes of 1000 actinobacteria strains.</title>
        <authorList>
            <person name="Klenk H.-P."/>
        </authorList>
    </citation>
    <scope>NUCLEOTIDE SEQUENCE [LARGE SCALE GENOMIC DNA]</scope>
    <source>
        <strain evidence="3 4">DSM 20169</strain>
    </source>
</reference>
<evidence type="ECO:0000256" key="1">
    <source>
        <dbReference type="ARBA" id="ARBA00023002"/>
    </source>
</evidence>
<accession>A0A543BLB7</accession>
<dbReference type="GO" id="GO:0016705">
    <property type="term" value="F:oxidoreductase activity, acting on paired donors, with incorporation or reduction of molecular oxygen"/>
    <property type="evidence" value="ECO:0007669"/>
    <property type="project" value="InterPro"/>
</dbReference>
<dbReference type="InterPro" id="IPR011251">
    <property type="entry name" value="Luciferase-like_dom"/>
</dbReference>
<dbReference type="InterPro" id="IPR036661">
    <property type="entry name" value="Luciferase-like_sf"/>
</dbReference>
<dbReference type="SUPFAM" id="SSF51679">
    <property type="entry name" value="Bacterial luciferase-like"/>
    <property type="match status" value="1"/>
</dbReference>
<keyword evidence="1" id="KW-0560">Oxidoreductase</keyword>
<evidence type="ECO:0000313" key="4">
    <source>
        <dbReference type="Proteomes" id="UP000317209"/>
    </source>
</evidence>
<keyword evidence="4" id="KW-1185">Reference proteome</keyword>
<dbReference type="PANTHER" id="PTHR43244:SF1">
    <property type="entry name" value="5,10-METHYLENETETRAHYDROMETHANOPTERIN REDUCTASE"/>
    <property type="match status" value="1"/>
</dbReference>
<feature type="domain" description="Luciferase-like" evidence="2">
    <location>
        <begin position="2"/>
        <end position="259"/>
    </location>
</feature>
<keyword evidence="3" id="KW-0503">Monooxygenase</keyword>
<organism evidence="3 4">
    <name type="scientific">Microbacterium saperdae</name>
    <dbReference type="NCBI Taxonomy" id="69368"/>
    <lineage>
        <taxon>Bacteria</taxon>
        <taxon>Bacillati</taxon>
        <taxon>Actinomycetota</taxon>
        <taxon>Actinomycetes</taxon>
        <taxon>Micrococcales</taxon>
        <taxon>Microbacteriaceae</taxon>
        <taxon>Microbacterium</taxon>
    </lineage>
</organism>
<dbReference type="Gene3D" id="3.20.20.30">
    <property type="entry name" value="Luciferase-like domain"/>
    <property type="match status" value="1"/>
</dbReference>
<dbReference type="GO" id="GO:0004497">
    <property type="term" value="F:monooxygenase activity"/>
    <property type="evidence" value="ECO:0007669"/>
    <property type="project" value="UniProtKB-KW"/>
</dbReference>
<name>A0A543BLB7_9MICO</name>
<comment type="caution">
    <text evidence="3">The sequence shown here is derived from an EMBL/GenBank/DDBJ whole genome shotgun (WGS) entry which is preliminary data.</text>
</comment>
<sequence length="289" mass="30453">MEIAEAAHTAGLDGLWYCEHVGWHDAVVPTALLLDRYPGLDVGIVGPAPVSRHGAVLAMEFASLAEIAPGRLRAQLGLGGTALMQRIGGGSNSVALVREYVESVRGTLSGQRMSGVWAGHLFEDFQLREPSSVPLDIMAIRPRMLELAARTGDGVSLSTGASIDYIKHAVSKIEKILKEIGRPRDTFRINAQAIGSVDKTLAGAVENAASRLARFSPAVLAILAPGLDPRRDAERMSIAGTPEDLGARLSEYADAGVDEVALDIHHAPGLLAAALGSLTASRDSRTTVL</sequence>